<feature type="domain" description="Flavodoxin-like" evidence="15">
    <location>
        <begin position="23"/>
        <end position="174"/>
    </location>
</feature>
<dbReference type="InterPro" id="IPR013917">
    <property type="entry name" value="tRNA_wybutosine-synth"/>
</dbReference>
<accession>A0A7J6LR36</accession>
<dbReference type="PROSITE" id="PS50902">
    <property type="entry name" value="FLAVODOXIN_LIKE"/>
    <property type="match status" value="1"/>
</dbReference>
<dbReference type="GO" id="GO:0051539">
    <property type="term" value="F:4 iron, 4 sulfur cluster binding"/>
    <property type="evidence" value="ECO:0007669"/>
    <property type="project" value="UniProtKB-KW"/>
</dbReference>
<dbReference type="Pfam" id="PF04055">
    <property type="entry name" value="Radical_SAM"/>
    <property type="match status" value="1"/>
</dbReference>
<evidence type="ECO:0000256" key="9">
    <source>
        <dbReference type="ARBA" id="ARBA00022741"/>
    </source>
</evidence>
<dbReference type="Proteomes" id="UP000591131">
    <property type="component" value="Unassembled WGS sequence"/>
</dbReference>
<comment type="pathway">
    <text evidence="2">tRNA modification; wybutosine-tRNA(Phe) biosynthesis.</text>
</comment>
<evidence type="ECO:0000256" key="1">
    <source>
        <dbReference type="ARBA" id="ARBA00001966"/>
    </source>
</evidence>
<evidence type="ECO:0000256" key="13">
    <source>
        <dbReference type="ARBA" id="ARBA00049466"/>
    </source>
</evidence>
<dbReference type="Gene3D" id="3.20.20.70">
    <property type="entry name" value="Aldolase class I"/>
    <property type="match status" value="1"/>
</dbReference>
<dbReference type="SUPFAM" id="SSF102114">
    <property type="entry name" value="Radical SAM enzymes"/>
    <property type="match status" value="1"/>
</dbReference>
<dbReference type="Gene3D" id="3.40.50.360">
    <property type="match status" value="1"/>
</dbReference>
<dbReference type="PANTHER" id="PTHR13930:SF0">
    <property type="entry name" value="S-ADENOSYL-L-METHIONINE-DEPENDENT TRNA 4-DEMETHYLWYOSINE SYNTHASE TYW1-RELATED"/>
    <property type="match status" value="1"/>
</dbReference>
<evidence type="ECO:0000256" key="7">
    <source>
        <dbReference type="ARBA" id="ARBA00022694"/>
    </source>
</evidence>
<evidence type="ECO:0000256" key="6">
    <source>
        <dbReference type="ARBA" id="ARBA00022691"/>
    </source>
</evidence>
<dbReference type="EMBL" id="JAAPAO010000366">
    <property type="protein sequence ID" value="KAF4661778.1"/>
    <property type="molecule type" value="Genomic_DNA"/>
</dbReference>
<comment type="catalytic activity">
    <reaction evidence="13">
        <text>N(1)-methylguanosine(37) in tRNA(Phe) + pyruvate + S-adenosyl-L-methionine = 4-demethylwyosine(37) in tRNA(Phe) + 5'-deoxyadenosine + L-methionine + CO2 + H2O</text>
        <dbReference type="Rhea" id="RHEA:36347"/>
        <dbReference type="Rhea" id="RHEA-COMP:10164"/>
        <dbReference type="Rhea" id="RHEA-COMP:10165"/>
        <dbReference type="ChEBI" id="CHEBI:15361"/>
        <dbReference type="ChEBI" id="CHEBI:15377"/>
        <dbReference type="ChEBI" id="CHEBI:16526"/>
        <dbReference type="ChEBI" id="CHEBI:17319"/>
        <dbReference type="ChEBI" id="CHEBI:57844"/>
        <dbReference type="ChEBI" id="CHEBI:59789"/>
        <dbReference type="ChEBI" id="CHEBI:64315"/>
        <dbReference type="ChEBI" id="CHEBI:73542"/>
        <dbReference type="EC" id="4.1.3.44"/>
    </reaction>
</comment>
<dbReference type="GO" id="GO:0010181">
    <property type="term" value="F:FMN binding"/>
    <property type="evidence" value="ECO:0007669"/>
    <property type="project" value="InterPro"/>
</dbReference>
<sequence>MLAGGGFYHAILSKHYPPLNRTVKIVYSSRSGTSHGAAKQLEDVLKTEGNRVICLPVEKYAFEELCEEAYLILLLSTDTDGTPLPNAKELMDQLLDAVNDFRVDKNLLEKCRVAVIGFGSEEYPAKYYCRVAKDCDDWLAKLGAARLTPLFCISDTRDIDKQVKRCIDQIRKAINRADKAPEKEEVDLEDGGADSEGSDDSTSDTEDEAADDMEDNGVCGSDPKEMVTKKHRAALTREGYKLVGSHSAVKLCRWTKHQVRGRGGCYKHSFYGIQSHQCMEATASLACANKCVFCWRHHRNPVGKSWKWAQDPPDEVVDGWLNNHYGMIKQLKGVPGVTSDRFEQAKKVRHCALSLVGEPIIYPEINTALDLLHQNGISTFMVTNGQFPEAIRSLIPVTQLYVSVDASNPKDMKAVDRPLFEDFWDRFIDSLTALKHKKQRTVYRMTLVKGYNISEAVEYAELLRLGHPHFVEIKSVTFCGKGDGSAQMTMGNVPWFEEVVEFAQHMIDSSAWVKERYEIACTHRHSCTVLIAQKSFKVDGIWHTWIDYDKFTDLALEYSKSGKPFSVEDYWAQTPSWAVYGAEEEGFDPDMKRHYRNGKTPELGKQIRARQLAEAAKQQSANCCGGSSNDGGGCCGGGGGNCNKD</sequence>
<evidence type="ECO:0000313" key="17">
    <source>
        <dbReference type="EMBL" id="KAF4661778.1"/>
    </source>
</evidence>
<dbReference type="FunFam" id="3.20.20.70:FF:000196">
    <property type="entry name" value="S-adenosyl-L-methionine-dependent tRNA 4-demethylwyosine synthase"/>
    <property type="match status" value="1"/>
</dbReference>
<dbReference type="PANTHER" id="PTHR13930">
    <property type="entry name" value="S-ADENOSYL-L-METHIONINE-DEPENDENT TRNA 4-DEMETHYLWYOSINE SYNTHASE"/>
    <property type="match status" value="1"/>
</dbReference>
<dbReference type="CDD" id="cd01335">
    <property type="entry name" value="Radical_SAM"/>
    <property type="match status" value="1"/>
</dbReference>
<comment type="cofactor">
    <cofactor evidence="1">
        <name>[4Fe-4S] cluster</name>
        <dbReference type="ChEBI" id="CHEBI:49883"/>
    </cofactor>
</comment>
<evidence type="ECO:0000256" key="5">
    <source>
        <dbReference type="ARBA" id="ARBA00022485"/>
    </source>
</evidence>
<dbReference type="UniPathway" id="UPA00375"/>
<evidence type="ECO:0000256" key="14">
    <source>
        <dbReference type="SAM" id="MobiDB-lite"/>
    </source>
</evidence>
<dbReference type="EC" id="4.1.3.44" evidence="4"/>
<evidence type="ECO:0000259" key="15">
    <source>
        <dbReference type="PROSITE" id="PS50902"/>
    </source>
</evidence>
<name>A0A7J6LR36_PERCH</name>
<keyword evidence="5" id="KW-0004">4Fe-4S</keyword>
<dbReference type="InterPro" id="IPR013785">
    <property type="entry name" value="Aldolase_TIM"/>
</dbReference>
<dbReference type="SFLD" id="SFLDF00284">
    <property type="entry name" value="tRNA_wybutosine-synthesizing"/>
    <property type="match status" value="1"/>
</dbReference>
<dbReference type="InterPro" id="IPR007197">
    <property type="entry name" value="rSAM"/>
</dbReference>
<dbReference type="GO" id="GO:0031591">
    <property type="term" value="P:wybutosine biosynthetic process"/>
    <property type="evidence" value="ECO:0007669"/>
    <property type="project" value="TreeGrafter"/>
</dbReference>
<evidence type="ECO:0000256" key="4">
    <source>
        <dbReference type="ARBA" id="ARBA00012821"/>
    </source>
</evidence>
<evidence type="ECO:0000313" key="18">
    <source>
        <dbReference type="Proteomes" id="UP000591131"/>
    </source>
</evidence>
<keyword evidence="6" id="KW-0949">S-adenosyl-L-methionine</keyword>
<organism evidence="17 18">
    <name type="scientific">Perkinsus chesapeaki</name>
    <name type="common">Clam parasite</name>
    <name type="synonym">Perkinsus andrewsi</name>
    <dbReference type="NCBI Taxonomy" id="330153"/>
    <lineage>
        <taxon>Eukaryota</taxon>
        <taxon>Sar</taxon>
        <taxon>Alveolata</taxon>
        <taxon>Perkinsozoa</taxon>
        <taxon>Perkinsea</taxon>
        <taxon>Perkinsida</taxon>
        <taxon>Perkinsidae</taxon>
        <taxon>Perkinsus</taxon>
    </lineage>
</organism>
<dbReference type="SFLD" id="SFLDG01071">
    <property type="entry name" value="tRNA_wybutosine-synthesizing"/>
    <property type="match status" value="1"/>
</dbReference>
<keyword evidence="11" id="KW-0411">Iron-sulfur</keyword>
<dbReference type="SUPFAM" id="SSF52218">
    <property type="entry name" value="Flavoproteins"/>
    <property type="match status" value="1"/>
</dbReference>
<evidence type="ECO:0000256" key="12">
    <source>
        <dbReference type="ARBA" id="ARBA00023239"/>
    </source>
</evidence>
<keyword evidence="7" id="KW-0819">tRNA processing</keyword>
<feature type="compositionally biased region" description="Acidic residues" evidence="14">
    <location>
        <begin position="184"/>
        <end position="215"/>
    </location>
</feature>
<dbReference type="SFLD" id="SFLDS00029">
    <property type="entry name" value="Radical_SAM"/>
    <property type="match status" value="1"/>
</dbReference>
<comment type="similarity">
    <text evidence="3">Belongs to the TYW1 family.</text>
</comment>
<feature type="region of interest" description="Disordered" evidence="14">
    <location>
        <begin position="178"/>
        <end position="224"/>
    </location>
</feature>
<keyword evidence="10" id="KW-0408">Iron</keyword>
<reference evidence="17 18" key="1">
    <citation type="submission" date="2020-04" db="EMBL/GenBank/DDBJ databases">
        <title>Perkinsus chesapeaki whole genome sequence.</title>
        <authorList>
            <person name="Bogema D.R."/>
        </authorList>
    </citation>
    <scope>NUCLEOTIDE SEQUENCE [LARGE SCALE GENOMIC DNA]</scope>
    <source>
        <strain evidence="17">ATCC PRA-425</strain>
    </source>
</reference>
<dbReference type="AlphaFoldDB" id="A0A7J6LR36"/>
<dbReference type="InterPro" id="IPR058240">
    <property type="entry name" value="rSAM_sf"/>
</dbReference>
<gene>
    <name evidence="17" type="primary">TYW1_1</name>
    <name evidence="17" type="ORF">FOL47_006542</name>
</gene>
<dbReference type="GO" id="GO:0046872">
    <property type="term" value="F:metal ion binding"/>
    <property type="evidence" value="ECO:0007669"/>
    <property type="project" value="UniProtKB-KW"/>
</dbReference>
<dbReference type="InterPro" id="IPR008254">
    <property type="entry name" value="Flavodoxin/NO_synth"/>
</dbReference>
<dbReference type="InterPro" id="IPR029039">
    <property type="entry name" value="Flavoprotein-like_sf"/>
</dbReference>
<evidence type="ECO:0000256" key="2">
    <source>
        <dbReference type="ARBA" id="ARBA00004797"/>
    </source>
</evidence>
<comment type="caution">
    <text evidence="17">The sequence shown here is derived from an EMBL/GenBank/DDBJ whole genome shotgun (WGS) entry which is preliminary data.</text>
</comment>
<evidence type="ECO:0000256" key="3">
    <source>
        <dbReference type="ARBA" id="ARBA00010115"/>
    </source>
</evidence>
<keyword evidence="12" id="KW-0456">Lyase</keyword>
<dbReference type="InterPro" id="IPR034556">
    <property type="entry name" value="tRNA_wybutosine-synthase"/>
</dbReference>
<proteinExistence type="inferred from homology"/>
<protein>
    <recommendedName>
        <fullName evidence="4">tRNA 4-demethylwyosine synthase (AdoMet-dependent)</fullName>
        <ecNumber evidence="4">4.1.3.44</ecNumber>
    </recommendedName>
</protein>
<dbReference type="Pfam" id="PF08608">
    <property type="entry name" value="Wyosine_form"/>
    <property type="match status" value="1"/>
</dbReference>
<dbReference type="GO" id="GO:0102521">
    <property type="term" value="F:tRNA-4-demethylwyosine synthase activity"/>
    <property type="evidence" value="ECO:0007669"/>
    <property type="project" value="UniProtKB-EC"/>
</dbReference>
<keyword evidence="9" id="KW-0547">Nucleotide-binding</keyword>
<evidence type="ECO:0000256" key="10">
    <source>
        <dbReference type="ARBA" id="ARBA00023004"/>
    </source>
</evidence>
<evidence type="ECO:0000256" key="8">
    <source>
        <dbReference type="ARBA" id="ARBA00022723"/>
    </source>
</evidence>
<keyword evidence="8" id="KW-0479">Metal-binding</keyword>
<dbReference type="OrthoDB" id="271553at2759"/>
<evidence type="ECO:0000256" key="11">
    <source>
        <dbReference type="ARBA" id="ARBA00023014"/>
    </source>
</evidence>
<keyword evidence="18" id="KW-1185">Reference proteome</keyword>
<feature type="domain" description="Radical SAM core" evidence="16">
    <location>
        <begin position="271"/>
        <end position="516"/>
    </location>
</feature>
<dbReference type="Pfam" id="PF00258">
    <property type="entry name" value="Flavodoxin_1"/>
    <property type="match status" value="1"/>
</dbReference>
<dbReference type="PROSITE" id="PS51918">
    <property type="entry name" value="RADICAL_SAM"/>
    <property type="match status" value="1"/>
</dbReference>
<evidence type="ECO:0000259" key="16">
    <source>
        <dbReference type="PROSITE" id="PS51918"/>
    </source>
</evidence>